<evidence type="ECO:0000259" key="1">
    <source>
        <dbReference type="Pfam" id="PF03235"/>
    </source>
</evidence>
<name>A0A1Q8Q780_9BACI</name>
<sequence>MNGQQQQTESIKNLIRNIEIGSIVLPEFQRDFVWDITKTYELFDSLVRGIFIGSIIYGKPSFEITVREIDKRPRKGPGSRTPIPPINYSQEEIENKTQIENFRLILDGQQRATSIYRALKGIDTVWLIIKNEDEVEEEIQEKEFRNRSLEEVIFEFSGHPDDNRLSINLADAYSMAINSDLFEEDIRKNGKSESGRSGQVYGLAVAGADGDL</sequence>
<protein>
    <recommendedName>
        <fullName evidence="1">GmrSD restriction endonucleases N-terminal domain-containing protein</fullName>
    </recommendedName>
</protein>
<dbReference type="Proteomes" id="UP000185568">
    <property type="component" value="Unassembled WGS sequence"/>
</dbReference>
<dbReference type="EMBL" id="MSDU01000008">
    <property type="protein sequence ID" value="OLN23152.1"/>
    <property type="molecule type" value="Genomic_DNA"/>
</dbReference>
<dbReference type="InterPro" id="IPR004919">
    <property type="entry name" value="GmrSD_N"/>
</dbReference>
<dbReference type="Pfam" id="PF03235">
    <property type="entry name" value="GmrSD_N"/>
    <property type="match status" value="1"/>
</dbReference>
<dbReference type="PANTHER" id="PTHR37292">
    <property type="entry name" value="VNG6097C"/>
    <property type="match status" value="1"/>
</dbReference>
<dbReference type="PANTHER" id="PTHR37292:SF2">
    <property type="entry name" value="DUF262 DOMAIN-CONTAINING PROTEIN"/>
    <property type="match status" value="1"/>
</dbReference>
<comment type="caution">
    <text evidence="2">The sequence shown here is derived from an EMBL/GenBank/DDBJ whole genome shotgun (WGS) entry which is preliminary data.</text>
</comment>
<feature type="domain" description="GmrSD restriction endonucleases N-terminal" evidence="1">
    <location>
        <begin position="11"/>
        <end position="160"/>
    </location>
</feature>
<gene>
    <name evidence="2" type="ORF">BTO30_04055</name>
</gene>
<dbReference type="RefSeq" id="WP_075397442.1">
    <property type="nucleotide sequence ID" value="NZ_MSDU01000008.1"/>
</dbReference>
<dbReference type="STRING" id="1714264.BTO30_04055"/>
<accession>A0A1Q8Q780</accession>
<organism evidence="2 3">
    <name type="scientific">Domibacillus antri</name>
    <dbReference type="NCBI Taxonomy" id="1714264"/>
    <lineage>
        <taxon>Bacteria</taxon>
        <taxon>Bacillati</taxon>
        <taxon>Bacillota</taxon>
        <taxon>Bacilli</taxon>
        <taxon>Bacillales</taxon>
        <taxon>Bacillaceae</taxon>
        <taxon>Domibacillus</taxon>
    </lineage>
</organism>
<evidence type="ECO:0000313" key="3">
    <source>
        <dbReference type="Proteomes" id="UP000185568"/>
    </source>
</evidence>
<dbReference type="AlphaFoldDB" id="A0A1Q8Q780"/>
<reference evidence="2 3" key="1">
    <citation type="submission" date="2016-12" db="EMBL/GenBank/DDBJ databases">
        <title>Domibacillus antri genome sequencing.</title>
        <authorList>
            <person name="Verma A."/>
            <person name="Krishnamurthi S."/>
        </authorList>
    </citation>
    <scope>NUCLEOTIDE SEQUENCE [LARGE SCALE GENOMIC DNA]</scope>
    <source>
        <strain evidence="2 3">XD80</strain>
    </source>
</reference>
<proteinExistence type="predicted"/>
<dbReference type="OrthoDB" id="9798761at2"/>
<keyword evidence="3" id="KW-1185">Reference proteome</keyword>
<evidence type="ECO:0000313" key="2">
    <source>
        <dbReference type="EMBL" id="OLN23152.1"/>
    </source>
</evidence>